<protein>
    <submittedName>
        <fullName evidence="2">Uncharacterized protein</fullName>
    </submittedName>
</protein>
<evidence type="ECO:0000313" key="2">
    <source>
        <dbReference type="EMBL" id="KAK1377170.1"/>
    </source>
</evidence>
<dbReference type="AlphaFoldDB" id="A0AAD8I410"/>
<proteinExistence type="predicted"/>
<comment type="caution">
    <text evidence="2">The sequence shown here is derived from an EMBL/GenBank/DDBJ whole genome shotgun (WGS) entry which is preliminary data.</text>
</comment>
<gene>
    <name evidence="2" type="ORF">POM88_033363</name>
</gene>
<reference evidence="2" key="2">
    <citation type="submission" date="2023-05" db="EMBL/GenBank/DDBJ databases">
        <authorList>
            <person name="Schelkunov M.I."/>
        </authorList>
    </citation>
    <scope>NUCLEOTIDE SEQUENCE</scope>
    <source>
        <strain evidence="2">Hsosn_3</strain>
        <tissue evidence="2">Leaf</tissue>
    </source>
</reference>
<organism evidence="2 3">
    <name type="scientific">Heracleum sosnowskyi</name>
    <dbReference type="NCBI Taxonomy" id="360622"/>
    <lineage>
        <taxon>Eukaryota</taxon>
        <taxon>Viridiplantae</taxon>
        <taxon>Streptophyta</taxon>
        <taxon>Embryophyta</taxon>
        <taxon>Tracheophyta</taxon>
        <taxon>Spermatophyta</taxon>
        <taxon>Magnoliopsida</taxon>
        <taxon>eudicotyledons</taxon>
        <taxon>Gunneridae</taxon>
        <taxon>Pentapetalae</taxon>
        <taxon>asterids</taxon>
        <taxon>campanulids</taxon>
        <taxon>Apiales</taxon>
        <taxon>Apiaceae</taxon>
        <taxon>Apioideae</taxon>
        <taxon>apioid superclade</taxon>
        <taxon>Tordylieae</taxon>
        <taxon>Tordyliinae</taxon>
        <taxon>Heracleum</taxon>
    </lineage>
</organism>
<dbReference type="EMBL" id="JAUIZM010000007">
    <property type="protein sequence ID" value="KAK1377170.1"/>
    <property type="molecule type" value="Genomic_DNA"/>
</dbReference>
<keyword evidence="3" id="KW-1185">Reference proteome</keyword>
<evidence type="ECO:0000256" key="1">
    <source>
        <dbReference type="SAM" id="MobiDB-lite"/>
    </source>
</evidence>
<evidence type="ECO:0000313" key="3">
    <source>
        <dbReference type="Proteomes" id="UP001237642"/>
    </source>
</evidence>
<name>A0AAD8I410_9APIA</name>
<dbReference type="PANTHER" id="PTHR23054:SF26">
    <property type="entry name" value="ELECTRON TRANSPORTER"/>
    <property type="match status" value="1"/>
</dbReference>
<reference evidence="2" key="1">
    <citation type="submission" date="2023-02" db="EMBL/GenBank/DDBJ databases">
        <title>Genome of toxic invasive species Heracleum sosnowskyi carries increased number of genes despite the absence of recent whole-genome duplications.</title>
        <authorList>
            <person name="Schelkunov M."/>
            <person name="Shtratnikova V."/>
            <person name="Makarenko M."/>
            <person name="Klepikova A."/>
            <person name="Omelchenko D."/>
            <person name="Novikova G."/>
            <person name="Obukhova E."/>
            <person name="Bogdanov V."/>
            <person name="Penin A."/>
            <person name="Logacheva M."/>
        </authorList>
    </citation>
    <scope>NUCLEOTIDE SEQUENCE</scope>
    <source>
        <strain evidence="2">Hsosn_3</strain>
        <tissue evidence="2">Leaf</tissue>
    </source>
</reference>
<dbReference type="PANTHER" id="PTHR23054">
    <property type="entry name" value="TERNARY COMPLEX FACTOR MIP1, LEUCINE-ZIPPER-RELATED"/>
    <property type="match status" value="1"/>
</dbReference>
<dbReference type="Proteomes" id="UP001237642">
    <property type="component" value="Unassembled WGS sequence"/>
</dbReference>
<feature type="region of interest" description="Disordered" evidence="1">
    <location>
        <begin position="61"/>
        <end position="89"/>
    </location>
</feature>
<feature type="compositionally biased region" description="Polar residues" evidence="1">
    <location>
        <begin position="61"/>
        <end position="78"/>
    </location>
</feature>
<accession>A0AAD8I410</accession>
<sequence length="118" mass="13336">MVVQENVKASEQLPVSHKTSMLRTLKEHLHQCPSKLSEKMVKCMAAVYCWLCNSESTNPEKYQSPIASPSTNVINSKHGTGEERERSSTSMVEISWISTDHKNSFSRVHHVSSIVTEY</sequence>